<evidence type="ECO:0000259" key="11">
    <source>
        <dbReference type="SMART" id="SM00220"/>
    </source>
</evidence>
<keyword evidence="3" id="KW-0808">Transferase</keyword>
<dbReference type="Pfam" id="PF00023">
    <property type="entry name" value="Ank"/>
    <property type="match status" value="1"/>
</dbReference>
<feature type="compositionally biased region" description="Low complexity" evidence="10">
    <location>
        <begin position="549"/>
        <end position="571"/>
    </location>
</feature>
<proteinExistence type="inferred from homology"/>
<feature type="region of interest" description="Disordered" evidence="10">
    <location>
        <begin position="208"/>
        <end position="263"/>
    </location>
</feature>
<feature type="binding site" evidence="9">
    <location>
        <position position="670"/>
    </location>
    <ligand>
        <name>ATP</name>
        <dbReference type="ChEBI" id="CHEBI:30616"/>
    </ligand>
</feature>
<dbReference type="EMBL" id="CP126209">
    <property type="protein sequence ID" value="WIA11124.1"/>
    <property type="molecule type" value="Genomic_DNA"/>
</dbReference>
<dbReference type="InterPro" id="IPR011009">
    <property type="entry name" value="Kinase-like_dom_sf"/>
</dbReference>
<feature type="compositionally biased region" description="Low complexity" evidence="10">
    <location>
        <begin position="161"/>
        <end position="171"/>
    </location>
</feature>
<sequence>MLKGGAGHADTGYGRASFEQERICDVNSSQDSPSANPRHASLLQREQSPWRVRSPRATEVRHAALVDLAGGGSPVKLKAQSLSSSGSTGARGCSSPARWRQAPAGALSPIPILQGSSSVASSPTPPPRHLSSSRDGSSANGSSRLAGDEAGADVLQHATLQQQQQQQQQAGAGAGDNSPRPHQYSSLGARLANNPSYQNLPLDVASLDGHTQSCDTPDSNCSAHSTGSVMLESPHQPATTRFKPRPPGSSSGSASSTPHSSTPVIAAAGSIGSVTSIASVASAGGASGAASSLQPHPPPPQSVRKASKPLSAGAMASLPEVGSPHVSGPLHSMGSFTAGPERCSDSPVPGSSAGAGGSSDQGGSGVVPFRRSNYRLSLAAADLPGSSGNKPVPLFTPAFRHSLMGLSSAGTELGSNPNNKTPLHEAVSLGYVSMVRMLLAAGSDPNLGPEKQGGPLLQAAGVGASEIVQLLLGAGARVDATDAQGRTALHHACGGGHVEVARLLISRGAALTARTLDGETPLDLARPAVQLALCCGPDERSPTAAQAEAARSSQLASTAQQQQQQQQGGSAHAAAAAAAAAVSGGSSAGSRWGSRVASALSSETGEHASSAPLDQLPEERAPTPPVLHLPSMDLQMGDMEWTCGRLLGEGAYGKVFEGLNKRTGELMAVKALTLLGRPDSEAVRNQLQELTQELHMYKQLKHAHIVGYIDARFDTSTNTLYIFLENVPGGSIASMLQRFGGPFPENVARNYTRQLLLGLEYLHSQLIVHRDVKGGNALLTTSGIVKLADFGASKIHKAGDGGSSSSGSAEGGDACRSVLAQSLRGSACWMAPEVVRGQGYGRKADIWSLGCTVLEMLSGKHPWPDIDNQFAVMLAIHNATQGPPRPPGLSPLANDFLDHCFRMDPNDRSSAEQLLTHAWVAGQGSNPTRTRASLSQEV</sequence>
<comment type="catalytic activity">
    <reaction evidence="7">
        <text>L-threonyl-[protein] + ATP = O-phospho-L-threonyl-[protein] + ADP + H(+)</text>
        <dbReference type="Rhea" id="RHEA:46608"/>
        <dbReference type="Rhea" id="RHEA-COMP:11060"/>
        <dbReference type="Rhea" id="RHEA-COMP:11605"/>
        <dbReference type="ChEBI" id="CHEBI:15378"/>
        <dbReference type="ChEBI" id="CHEBI:30013"/>
        <dbReference type="ChEBI" id="CHEBI:30616"/>
        <dbReference type="ChEBI" id="CHEBI:61977"/>
        <dbReference type="ChEBI" id="CHEBI:456216"/>
        <dbReference type="EC" id="2.7.11.25"/>
    </reaction>
</comment>
<dbReference type="Pfam" id="PF12796">
    <property type="entry name" value="Ank_2"/>
    <property type="match status" value="1"/>
</dbReference>
<feature type="compositionally biased region" description="Polar residues" evidence="10">
    <location>
        <begin position="26"/>
        <end position="35"/>
    </location>
</feature>
<dbReference type="PANTHER" id="PTHR48016:SF56">
    <property type="entry name" value="MAPKK KINASE"/>
    <property type="match status" value="1"/>
</dbReference>
<dbReference type="InterPro" id="IPR017441">
    <property type="entry name" value="Protein_kinase_ATP_BS"/>
</dbReference>
<dbReference type="InterPro" id="IPR036770">
    <property type="entry name" value="Ankyrin_rpt-contain_sf"/>
</dbReference>
<evidence type="ECO:0000256" key="10">
    <source>
        <dbReference type="SAM" id="MobiDB-lite"/>
    </source>
</evidence>
<comment type="similarity">
    <text evidence="1">Belongs to the protein kinase superfamily. STE Ser/Thr protein kinase family. MAP kinase kinase kinase subfamily.</text>
</comment>
<evidence type="ECO:0000256" key="6">
    <source>
        <dbReference type="ARBA" id="ARBA00022840"/>
    </source>
</evidence>
<feature type="region of interest" description="Disordered" evidence="10">
    <location>
        <begin position="286"/>
        <end position="367"/>
    </location>
</feature>
<organism evidence="12 13">
    <name type="scientific">Tetradesmus obliquus</name>
    <name type="common">Green alga</name>
    <name type="synonym">Acutodesmus obliquus</name>
    <dbReference type="NCBI Taxonomy" id="3088"/>
    <lineage>
        <taxon>Eukaryota</taxon>
        <taxon>Viridiplantae</taxon>
        <taxon>Chlorophyta</taxon>
        <taxon>core chlorophytes</taxon>
        <taxon>Chlorophyceae</taxon>
        <taxon>CS clade</taxon>
        <taxon>Sphaeropleales</taxon>
        <taxon>Scenedesmaceae</taxon>
        <taxon>Tetradesmus</taxon>
    </lineage>
</organism>
<evidence type="ECO:0000313" key="13">
    <source>
        <dbReference type="Proteomes" id="UP001244341"/>
    </source>
</evidence>
<dbReference type="PROSITE" id="PS00107">
    <property type="entry name" value="PROTEIN_KINASE_ATP"/>
    <property type="match status" value="1"/>
</dbReference>
<feature type="compositionally biased region" description="Low complexity" evidence="10">
    <location>
        <begin position="133"/>
        <end position="144"/>
    </location>
</feature>
<dbReference type="SMART" id="SM00220">
    <property type="entry name" value="S_TKc"/>
    <property type="match status" value="1"/>
</dbReference>
<accession>A0ABY8TPS4</accession>
<keyword evidence="4 9" id="KW-0547">Nucleotide-binding</keyword>
<dbReference type="InterPro" id="IPR000719">
    <property type="entry name" value="Prot_kinase_dom"/>
</dbReference>
<evidence type="ECO:0000256" key="2">
    <source>
        <dbReference type="ARBA" id="ARBA00012406"/>
    </source>
</evidence>
<dbReference type="InterPro" id="IPR050538">
    <property type="entry name" value="MAP_kinase_kinase_kinase"/>
</dbReference>
<evidence type="ECO:0000256" key="7">
    <source>
        <dbReference type="ARBA" id="ARBA00047559"/>
    </source>
</evidence>
<evidence type="ECO:0000256" key="5">
    <source>
        <dbReference type="ARBA" id="ARBA00022777"/>
    </source>
</evidence>
<keyword evidence="5" id="KW-0418">Kinase</keyword>
<feature type="region of interest" description="Disordered" evidence="10">
    <location>
        <begin position="1"/>
        <end position="195"/>
    </location>
</feature>
<evidence type="ECO:0000256" key="8">
    <source>
        <dbReference type="ARBA" id="ARBA00048329"/>
    </source>
</evidence>
<protein>
    <recommendedName>
        <fullName evidence="2">mitogen-activated protein kinase kinase kinase</fullName>
        <ecNumber evidence="2">2.7.11.25</ecNumber>
    </recommendedName>
</protein>
<dbReference type="Pfam" id="PF00069">
    <property type="entry name" value="Pkinase"/>
    <property type="match status" value="1"/>
</dbReference>
<dbReference type="SMART" id="SM00248">
    <property type="entry name" value="ANK"/>
    <property type="match status" value="3"/>
</dbReference>
<dbReference type="Gene3D" id="3.30.200.20">
    <property type="entry name" value="Phosphorylase Kinase, domain 1"/>
    <property type="match status" value="1"/>
</dbReference>
<evidence type="ECO:0000256" key="9">
    <source>
        <dbReference type="PROSITE-ProRule" id="PRU10141"/>
    </source>
</evidence>
<evidence type="ECO:0000256" key="3">
    <source>
        <dbReference type="ARBA" id="ARBA00022679"/>
    </source>
</evidence>
<feature type="compositionally biased region" description="Low complexity" evidence="10">
    <location>
        <begin position="585"/>
        <end position="599"/>
    </location>
</feature>
<dbReference type="PANTHER" id="PTHR48016">
    <property type="entry name" value="MAP KINASE KINASE KINASE SSK2-RELATED-RELATED"/>
    <property type="match status" value="1"/>
</dbReference>
<dbReference type="Proteomes" id="UP001244341">
    <property type="component" value="Chromosome 2b"/>
</dbReference>
<feature type="compositionally biased region" description="Polar residues" evidence="10">
    <location>
        <begin position="209"/>
        <end position="228"/>
    </location>
</feature>
<feature type="region of interest" description="Disordered" evidence="10">
    <location>
        <begin position="539"/>
        <end position="571"/>
    </location>
</feature>
<reference evidence="12 13" key="1">
    <citation type="submission" date="2023-05" db="EMBL/GenBank/DDBJ databases">
        <title>A 100% complete, gapless, phased diploid assembly of the Scenedesmus obliquus UTEX 3031 genome.</title>
        <authorList>
            <person name="Biondi T.C."/>
            <person name="Hanschen E.R."/>
            <person name="Kwon T."/>
            <person name="Eng W."/>
            <person name="Kruse C.P.S."/>
            <person name="Koehler S.I."/>
            <person name="Kunde Y."/>
            <person name="Gleasner C.D."/>
            <person name="You Mak K.T."/>
            <person name="Polle J."/>
            <person name="Hovde B.T."/>
            <person name="Starkenburg S.R."/>
        </authorList>
    </citation>
    <scope>NUCLEOTIDE SEQUENCE [LARGE SCALE GENOMIC DNA]</scope>
    <source>
        <strain evidence="12 13">DOE0152z</strain>
    </source>
</reference>
<feature type="region of interest" description="Disordered" evidence="10">
    <location>
        <begin position="585"/>
        <end position="624"/>
    </location>
</feature>
<keyword evidence="13" id="KW-1185">Reference proteome</keyword>
<name>A0ABY8TPS4_TETOB</name>
<dbReference type="EC" id="2.7.11.25" evidence="2"/>
<gene>
    <name evidence="12" type="ORF">OEZ85_011267</name>
</gene>
<comment type="catalytic activity">
    <reaction evidence="8">
        <text>L-seryl-[protein] + ATP = O-phospho-L-seryl-[protein] + ADP + H(+)</text>
        <dbReference type="Rhea" id="RHEA:17989"/>
        <dbReference type="Rhea" id="RHEA-COMP:9863"/>
        <dbReference type="Rhea" id="RHEA-COMP:11604"/>
        <dbReference type="ChEBI" id="CHEBI:15378"/>
        <dbReference type="ChEBI" id="CHEBI:29999"/>
        <dbReference type="ChEBI" id="CHEBI:30616"/>
        <dbReference type="ChEBI" id="CHEBI:83421"/>
        <dbReference type="ChEBI" id="CHEBI:456216"/>
        <dbReference type="EC" id="2.7.11.25"/>
    </reaction>
</comment>
<dbReference type="CDD" id="cd06606">
    <property type="entry name" value="STKc_MAPKKK"/>
    <property type="match status" value="1"/>
</dbReference>
<evidence type="ECO:0000256" key="1">
    <source>
        <dbReference type="ARBA" id="ARBA00006529"/>
    </source>
</evidence>
<dbReference type="Gene3D" id="1.25.40.20">
    <property type="entry name" value="Ankyrin repeat-containing domain"/>
    <property type="match status" value="1"/>
</dbReference>
<dbReference type="InterPro" id="IPR002110">
    <property type="entry name" value="Ankyrin_rpt"/>
</dbReference>
<evidence type="ECO:0000256" key="4">
    <source>
        <dbReference type="ARBA" id="ARBA00022741"/>
    </source>
</evidence>
<feature type="compositionally biased region" description="Low complexity" evidence="10">
    <location>
        <begin position="248"/>
        <end position="263"/>
    </location>
</feature>
<dbReference type="Gene3D" id="1.10.510.10">
    <property type="entry name" value="Transferase(Phosphotransferase) domain 1"/>
    <property type="match status" value="1"/>
</dbReference>
<keyword evidence="6 9" id="KW-0067">ATP-binding</keyword>
<dbReference type="SUPFAM" id="SSF56112">
    <property type="entry name" value="Protein kinase-like (PK-like)"/>
    <property type="match status" value="1"/>
</dbReference>
<evidence type="ECO:0000313" key="12">
    <source>
        <dbReference type="EMBL" id="WIA11124.1"/>
    </source>
</evidence>
<feature type="domain" description="Protein kinase" evidence="11">
    <location>
        <begin position="641"/>
        <end position="920"/>
    </location>
</feature>
<feature type="compositionally biased region" description="Gly residues" evidence="10">
    <location>
        <begin position="353"/>
        <end position="365"/>
    </location>
</feature>
<dbReference type="SUPFAM" id="SSF48403">
    <property type="entry name" value="Ankyrin repeat"/>
    <property type="match status" value="1"/>
</dbReference>